<sequence>MEFNLEGQVNKSEEVYNLNNKPPFWETVLLGFQHMLAMFVGIITPPLIVCGVVGFNAIETSFIVSMTLIVSGITTYLQCTKLGPIGSGLLGVQGTSFTFVPMAIAAGSAGGLPLILGMSLVGSTVEMIVSRFIKQVKKYFPPVVSGTVVMMIGLSLMEVGITDFAGGQGVQNFGSPQNLMLGFFVLIIIILCNRFGTGVIKAGAIAIGITAGYIVSIFLGLINFGPIAEAGWFTIPIPLKYGIAFDWNHLLPFVLAYLVTSIETVGDLTAIANISGEPIEGELHAKRLSGGLLADACGSALAAIFNSLPNSTFSQNTGVIQITKVGSRVVGVAVAGFLVLLGLLPKFGAIISVMPASVLGGATVALFGMVATSGMKIAVKDGLTDRKLFILAIALSFGLGVTMKPEVVAQLPQWLSALASSGVAVGALFAFMLNLILPKNNTN</sequence>
<dbReference type="Proteomes" id="UP000010880">
    <property type="component" value="Chromosome"/>
</dbReference>
<dbReference type="RefSeq" id="WP_015326728.1">
    <property type="nucleotide sequence ID" value="NC_019978.1"/>
</dbReference>
<comment type="similarity">
    <text evidence="2">Belongs to the nucleobase:cation symporter-2 (NCS2) (TC 2.A.40) family.</text>
</comment>
<dbReference type="EMBL" id="CP003359">
    <property type="protein sequence ID" value="AGB41003.1"/>
    <property type="molecule type" value="Genomic_DNA"/>
</dbReference>
<dbReference type="PROSITE" id="PS01116">
    <property type="entry name" value="XANTH_URACIL_PERMASE"/>
    <property type="match status" value="1"/>
</dbReference>
<keyword evidence="5 8" id="KW-0812">Transmembrane</keyword>
<dbReference type="STRING" id="748449.Halha_1042"/>
<dbReference type="PANTHER" id="PTHR42810">
    <property type="entry name" value="PURINE PERMEASE C1399.01C-RELATED"/>
    <property type="match status" value="1"/>
</dbReference>
<feature type="transmembrane region" description="Helical" evidence="8">
    <location>
        <begin position="415"/>
        <end position="437"/>
    </location>
</feature>
<evidence type="ECO:0000256" key="8">
    <source>
        <dbReference type="SAM" id="Phobius"/>
    </source>
</evidence>
<dbReference type="NCBIfam" id="TIGR00801">
    <property type="entry name" value="ncs2"/>
    <property type="match status" value="1"/>
</dbReference>
<gene>
    <name evidence="9" type="ordered locus">Halha_1042</name>
</gene>
<keyword evidence="6 8" id="KW-1133">Transmembrane helix</keyword>
<dbReference type="NCBIfam" id="NF037981">
    <property type="entry name" value="NCS2_1"/>
    <property type="match status" value="1"/>
</dbReference>
<feature type="transmembrane region" description="Helical" evidence="8">
    <location>
        <begin position="202"/>
        <end position="222"/>
    </location>
</feature>
<dbReference type="AlphaFoldDB" id="L0KA72"/>
<dbReference type="HOGENOM" id="CLU_017959_8_0_9"/>
<dbReference type="InterPro" id="IPR017588">
    <property type="entry name" value="UacT-like"/>
</dbReference>
<dbReference type="GO" id="GO:0005886">
    <property type="term" value="C:plasma membrane"/>
    <property type="evidence" value="ECO:0007669"/>
    <property type="project" value="UniProtKB-SubCell"/>
</dbReference>
<feature type="transmembrane region" description="Helical" evidence="8">
    <location>
        <begin position="350"/>
        <end position="375"/>
    </location>
</feature>
<keyword evidence="10" id="KW-1185">Reference proteome</keyword>
<feature type="transmembrane region" description="Helical" evidence="8">
    <location>
        <begin position="32"/>
        <end position="55"/>
    </location>
</feature>
<organism evidence="9 10">
    <name type="scientific">Halobacteroides halobius (strain ATCC 35273 / DSM 5150 / MD-1)</name>
    <dbReference type="NCBI Taxonomy" id="748449"/>
    <lineage>
        <taxon>Bacteria</taxon>
        <taxon>Bacillati</taxon>
        <taxon>Bacillota</taxon>
        <taxon>Clostridia</taxon>
        <taxon>Halanaerobiales</taxon>
        <taxon>Halobacteroidaceae</taxon>
        <taxon>Halobacteroides</taxon>
    </lineage>
</organism>
<dbReference type="PANTHER" id="PTHR42810:SF2">
    <property type="entry name" value="PURINE PERMEASE C1399.01C-RELATED"/>
    <property type="match status" value="1"/>
</dbReference>
<evidence type="ECO:0000256" key="3">
    <source>
        <dbReference type="ARBA" id="ARBA00022448"/>
    </source>
</evidence>
<protein>
    <submittedName>
        <fullName evidence="9">Xanthine permease</fullName>
    </submittedName>
</protein>
<keyword evidence="7 8" id="KW-0472">Membrane</keyword>
<feature type="transmembrane region" description="Helical" evidence="8">
    <location>
        <begin position="387"/>
        <end position="403"/>
    </location>
</feature>
<evidence type="ECO:0000256" key="5">
    <source>
        <dbReference type="ARBA" id="ARBA00022692"/>
    </source>
</evidence>
<feature type="transmembrane region" description="Helical" evidence="8">
    <location>
        <begin position="325"/>
        <end position="344"/>
    </location>
</feature>
<feature type="transmembrane region" description="Helical" evidence="8">
    <location>
        <begin position="62"/>
        <end position="78"/>
    </location>
</feature>
<reference evidence="10" key="1">
    <citation type="submission" date="2012-02" db="EMBL/GenBank/DDBJ databases">
        <title>The complete genome of Halobacteroides halobius DSM 5150.</title>
        <authorList>
            <person name="Lucas S."/>
            <person name="Copeland A."/>
            <person name="Lapidus A."/>
            <person name="Glavina del Rio T."/>
            <person name="Dalin E."/>
            <person name="Tice H."/>
            <person name="Bruce D."/>
            <person name="Goodwin L."/>
            <person name="Pitluck S."/>
            <person name="Peters L."/>
            <person name="Mikhailova N."/>
            <person name="Gu W."/>
            <person name="Kyrpides N."/>
            <person name="Mavromatis K."/>
            <person name="Ivanova N."/>
            <person name="Brettin T."/>
            <person name="Detter J.C."/>
            <person name="Han C."/>
            <person name="Larimer F."/>
            <person name="Land M."/>
            <person name="Hauser L."/>
            <person name="Markowitz V."/>
            <person name="Cheng J.-F."/>
            <person name="Hugenholtz P."/>
            <person name="Woyke T."/>
            <person name="Wu D."/>
            <person name="Tindall B."/>
            <person name="Pomrenke H."/>
            <person name="Brambilla E."/>
            <person name="Klenk H.-P."/>
            <person name="Eisen J.A."/>
        </authorList>
    </citation>
    <scope>NUCLEOTIDE SEQUENCE [LARGE SCALE GENOMIC DNA]</scope>
    <source>
        <strain evidence="10">ATCC 35273 / DSM 5150 / MD-1</strain>
    </source>
</reference>
<dbReference type="eggNOG" id="COG2233">
    <property type="taxonomic scope" value="Bacteria"/>
</dbReference>
<evidence type="ECO:0000256" key="2">
    <source>
        <dbReference type="ARBA" id="ARBA00008821"/>
    </source>
</evidence>
<evidence type="ECO:0000256" key="7">
    <source>
        <dbReference type="ARBA" id="ARBA00023136"/>
    </source>
</evidence>
<evidence type="ECO:0000256" key="6">
    <source>
        <dbReference type="ARBA" id="ARBA00022989"/>
    </source>
</evidence>
<comment type="subcellular location">
    <subcellularLocation>
        <location evidence="1">Cell membrane</location>
        <topology evidence="1">Multi-pass membrane protein</topology>
    </subcellularLocation>
</comment>
<evidence type="ECO:0000256" key="4">
    <source>
        <dbReference type="ARBA" id="ARBA00022475"/>
    </source>
</evidence>
<feature type="transmembrane region" description="Helical" evidence="8">
    <location>
        <begin position="98"/>
        <end position="118"/>
    </location>
</feature>
<name>L0KA72_HALHC</name>
<dbReference type="Pfam" id="PF00860">
    <property type="entry name" value="Xan_ur_permease"/>
    <property type="match status" value="1"/>
</dbReference>
<dbReference type="PATRIC" id="fig|748449.3.peg.996"/>
<dbReference type="InterPro" id="IPR006043">
    <property type="entry name" value="NCS2"/>
</dbReference>
<feature type="transmembrane region" description="Helical" evidence="8">
    <location>
        <begin position="139"/>
        <end position="157"/>
    </location>
</feature>
<evidence type="ECO:0000256" key="1">
    <source>
        <dbReference type="ARBA" id="ARBA00004651"/>
    </source>
</evidence>
<dbReference type="NCBIfam" id="TIGR03173">
    <property type="entry name" value="pbuX"/>
    <property type="match status" value="1"/>
</dbReference>
<feature type="transmembrane region" description="Helical" evidence="8">
    <location>
        <begin position="177"/>
        <end position="195"/>
    </location>
</feature>
<accession>L0KA72</accession>
<keyword evidence="3" id="KW-0813">Transport</keyword>
<evidence type="ECO:0000313" key="10">
    <source>
        <dbReference type="Proteomes" id="UP000010880"/>
    </source>
</evidence>
<proteinExistence type="inferred from homology"/>
<keyword evidence="4" id="KW-1003">Cell membrane</keyword>
<dbReference type="InterPro" id="IPR006042">
    <property type="entry name" value="Xan_ur_permease"/>
</dbReference>
<dbReference type="KEGG" id="hhl:Halha_1042"/>
<dbReference type="OrthoDB" id="9805749at2"/>
<dbReference type="GO" id="GO:0042907">
    <property type="term" value="F:xanthine transmembrane transporter activity"/>
    <property type="evidence" value="ECO:0007669"/>
    <property type="project" value="TreeGrafter"/>
</dbReference>
<evidence type="ECO:0000313" key="9">
    <source>
        <dbReference type="EMBL" id="AGB41003.1"/>
    </source>
</evidence>